<evidence type="ECO:0000313" key="1">
    <source>
        <dbReference type="EMBL" id="PJO43373.1"/>
    </source>
</evidence>
<protein>
    <submittedName>
        <fullName evidence="1">Uncharacterized protein</fullName>
    </submittedName>
</protein>
<proteinExistence type="predicted"/>
<evidence type="ECO:0000313" key="2">
    <source>
        <dbReference type="Proteomes" id="UP000232101"/>
    </source>
</evidence>
<dbReference type="AlphaFoldDB" id="A0A2M9Q5L8"/>
<comment type="caution">
    <text evidence="1">The sequence shown here is derived from an EMBL/GenBank/DDBJ whole genome shotgun (WGS) entry which is preliminary data.</text>
</comment>
<name>A0A2M9Q5L8_9BACI</name>
<reference evidence="1 2" key="1">
    <citation type="submission" date="2017-11" db="EMBL/GenBank/DDBJ databases">
        <title>Bacterial isolate from king chilli rhizosphere.</title>
        <authorList>
            <person name="Takhelmayum P."/>
            <person name="Sarangthem I."/>
        </authorList>
    </citation>
    <scope>NUCLEOTIDE SEQUENCE [LARGE SCALE GENOMIC DNA]</scope>
    <source>
        <strain evidence="2">t26</strain>
    </source>
</reference>
<dbReference type="EMBL" id="PHQY01000612">
    <property type="protein sequence ID" value="PJO43373.1"/>
    <property type="molecule type" value="Genomic_DNA"/>
</dbReference>
<accession>A0A2M9Q5L8</accession>
<dbReference type="Proteomes" id="UP000232101">
    <property type="component" value="Unassembled WGS sequence"/>
</dbReference>
<dbReference type="RefSeq" id="WP_100543338.1">
    <property type="nucleotide sequence ID" value="NZ_PHQY01000612.1"/>
</dbReference>
<organism evidence="1 2">
    <name type="scientific">Lysinibacillus xylanilyticus</name>
    <dbReference type="NCBI Taxonomy" id="582475"/>
    <lineage>
        <taxon>Bacteria</taxon>
        <taxon>Bacillati</taxon>
        <taxon>Bacillota</taxon>
        <taxon>Bacilli</taxon>
        <taxon>Bacillales</taxon>
        <taxon>Bacillaceae</taxon>
        <taxon>Lysinibacillus</taxon>
    </lineage>
</organism>
<gene>
    <name evidence="1" type="ORF">CWD94_12525</name>
</gene>
<sequence length="339" mass="39669">MNYIEINIEGDFWDYLLKDNLIYLWGFNGIVSVYNWDHLVLDLTIKNENVSIYQLLQNKTSRSLNKLINNNLILNLTLYDIEPYMLKRFETPFNQLPISLGTYKDNFYAILDKGLFKVKKLESGSNNIERLWDSKLFDFNIKKDGRIAMSGGTEGLFEHYIYKQDTIRVSERHSTASYWNRKGIYSSSLRDESYLVILNDNELNDYKNDSKWKEIFEEEIFSHKVLNGGISWSSNKYLYRVFDNNKLEVVHFTEKEGELENKSKVIEFANWKGKLLSGGSASFGNVIECENALVVLHNNSFENIPGEIVTWKVIDNNPYYSNHLGIVFEDRISLRGYQL</sequence>